<sequence>MKASDYPHMLTSYHQGWDELKSRHPASLKILLSLVIPLSLLPAAMILYAGGVNGNYYAPEAPFSRWIAVATIFFCAEIVTVSLMATVIRQVAAIRDFSTDRDSAYLLAALAAVPLWLSALTLFVPSIAFNALCGAIGLGAAFCLLYHGVPSLLGTTEDIEAQDVAYLVMSVGAAAWALLCALVLVPLFF</sequence>
<feature type="domain" description="Yip1" evidence="6">
    <location>
        <begin position="9"/>
        <end position="159"/>
    </location>
</feature>
<comment type="caution">
    <text evidence="7">The sequence shown here is derived from an EMBL/GenBank/DDBJ whole genome shotgun (WGS) entry which is preliminary data.</text>
</comment>
<gene>
    <name evidence="7" type="ORF">GCM10007350_05760</name>
</gene>
<evidence type="ECO:0000256" key="2">
    <source>
        <dbReference type="ARBA" id="ARBA00022692"/>
    </source>
</evidence>
<protein>
    <recommendedName>
        <fullName evidence="6">Yip1 domain-containing protein</fullName>
    </recommendedName>
</protein>
<accession>A0ABQ3GYD2</accession>
<dbReference type="InterPro" id="IPR006977">
    <property type="entry name" value="Yip1_dom"/>
</dbReference>
<keyword evidence="2 5" id="KW-0812">Transmembrane</keyword>
<organism evidence="7 8">
    <name type="scientific">Jeongeupia chitinilytica</name>
    <dbReference type="NCBI Taxonomy" id="1041641"/>
    <lineage>
        <taxon>Bacteria</taxon>
        <taxon>Pseudomonadati</taxon>
        <taxon>Pseudomonadota</taxon>
        <taxon>Betaproteobacteria</taxon>
        <taxon>Neisseriales</taxon>
        <taxon>Chitinibacteraceae</taxon>
        <taxon>Jeongeupia</taxon>
    </lineage>
</organism>
<proteinExistence type="predicted"/>
<keyword evidence="4 5" id="KW-0472">Membrane</keyword>
<feature type="transmembrane region" description="Helical" evidence="5">
    <location>
        <begin position="63"/>
        <end position="83"/>
    </location>
</feature>
<keyword evidence="3 5" id="KW-1133">Transmembrane helix</keyword>
<feature type="transmembrane region" description="Helical" evidence="5">
    <location>
        <begin position="30"/>
        <end position="51"/>
    </location>
</feature>
<dbReference type="RefSeq" id="WP_189458622.1">
    <property type="nucleotide sequence ID" value="NZ_BMYO01000001.1"/>
</dbReference>
<dbReference type="Pfam" id="PF04893">
    <property type="entry name" value="Yip1"/>
    <property type="match status" value="1"/>
</dbReference>
<evidence type="ECO:0000256" key="3">
    <source>
        <dbReference type="ARBA" id="ARBA00022989"/>
    </source>
</evidence>
<evidence type="ECO:0000256" key="4">
    <source>
        <dbReference type="ARBA" id="ARBA00023136"/>
    </source>
</evidence>
<dbReference type="Proteomes" id="UP000604737">
    <property type="component" value="Unassembled WGS sequence"/>
</dbReference>
<reference evidence="8" key="1">
    <citation type="journal article" date="2019" name="Int. J. Syst. Evol. Microbiol.">
        <title>The Global Catalogue of Microorganisms (GCM) 10K type strain sequencing project: providing services to taxonomists for standard genome sequencing and annotation.</title>
        <authorList>
            <consortium name="The Broad Institute Genomics Platform"/>
            <consortium name="The Broad Institute Genome Sequencing Center for Infectious Disease"/>
            <person name="Wu L."/>
            <person name="Ma J."/>
        </authorList>
    </citation>
    <scope>NUCLEOTIDE SEQUENCE [LARGE SCALE GENOMIC DNA]</scope>
    <source>
        <strain evidence="8">KCTC 23701</strain>
    </source>
</reference>
<name>A0ABQ3GYD2_9NEIS</name>
<feature type="transmembrane region" description="Helical" evidence="5">
    <location>
        <begin position="104"/>
        <end position="123"/>
    </location>
</feature>
<evidence type="ECO:0000313" key="8">
    <source>
        <dbReference type="Proteomes" id="UP000604737"/>
    </source>
</evidence>
<dbReference type="EMBL" id="BMYO01000001">
    <property type="protein sequence ID" value="GHD57292.1"/>
    <property type="molecule type" value="Genomic_DNA"/>
</dbReference>
<evidence type="ECO:0000313" key="7">
    <source>
        <dbReference type="EMBL" id="GHD57292.1"/>
    </source>
</evidence>
<evidence type="ECO:0000256" key="5">
    <source>
        <dbReference type="SAM" id="Phobius"/>
    </source>
</evidence>
<feature type="transmembrane region" description="Helical" evidence="5">
    <location>
        <begin position="165"/>
        <end position="188"/>
    </location>
</feature>
<feature type="transmembrane region" description="Helical" evidence="5">
    <location>
        <begin position="129"/>
        <end position="153"/>
    </location>
</feature>
<comment type="subcellular location">
    <subcellularLocation>
        <location evidence="1">Membrane</location>
        <topology evidence="1">Multi-pass membrane protein</topology>
    </subcellularLocation>
</comment>
<evidence type="ECO:0000259" key="6">
    <source>
        <dbReference type="Pfam" id="PF04893"/>
    </source>
</evidence>
<keyword evidence="8" id="KW-1185">Reference proteome</keyword>
<evidence type="ECO:0000256" key="1">
    <source>
        <dbReference type="ARBA" id="ARBA00004141"/>
    </source>
</evidence>